<evidence type="ECO:0000256" key="1">
    <source>
        <dbReference type="SAM" id="Phobius"/>
    </source>
</evidence>
<keyword evidence="1" id="KW-0812">Transmembrane</keyword>
<dbReference type="InterPro" id="IPR008496">
    <property type="entry name" value="TMEM222/RTE1"/>
</dbReference>
<dbReference type="Proteomes" id="UP000009046">
    <property type="component" value="Unassembled WGS sequence"/>
</dbReference>
<dbReference type="Pfam" id="PF05608">
    <property type="entry name" value="RTE1"/>
    <property type="match status" value="2"/>
</dbReference>
<dbReference type="CTD" id="8231755"/>
<dbReference type="STRING" id="121224.E0VZ24"/>
<dbReference type="eggNOG" id="KOG3150">
    <property type="taxonomic scope" value="Eukaryota"/>
</dbReference>
<dbReference type="OrthoDB" id="267284at2759"/>
<dbReference type="EnsemblMetazoa" id="PHUM523550-RA">
    <property type="protein sequence ID" value="PHUM523550-PA"/>
    <property type="gene ID" value="PHUM523550"/>
</dbReference>
<dbReference type="GeneID" id="8231755"/>
<keyword evidence="1" id="KW-0472">Membrane</keyword>
<dbReference type="RefSeq" id="XP_002431368.1">
    <property type="nucleotide sequence ID" value="XM_002431323.1"/>
</dbReference>
<feature type="transmembrane region" description="Helical" evidence="1">
    <location>
        <begin position="146"/>
        <end position="163"/>
    </location>
</feature>
<dbReference type="PANTHER" id="PTHR20921">
    <property type="entry name" value="TRANSMEMBRANE PROTEIN 222"/>
    <property type="match status" value="1"/>
</dbReference>
<dbReference type="OMA" id="WANEIHF"/>
<dbReference type="EMBL" id="DS235849">
    <property type="protein sequence ID" value="EEB18630.1"/>
    <property type="molecule type" value="Genomic_DNA"/>
</dbReference>
<dbReference type="VEuPathDB" id="VectorBase:PHUM523550"/>
<organism>
    <name type="scientific">Pediculus humanus subsp. corporis</name>
    <name type="common">Body louse</name>
    <dbReference type="NCBI Taxonomy" id="121224"/>
    <lineage>
        <taxon>Eukaryota</taxon>
        <taxon>Metazoa</taxon>
        <taxon>Ecdysozoa</taxon>
        <taxon>Arthropoda</taxon>
        <taxon>Hexapoda</taxon>
        <taxon>Insecta</taxon>
        <taxon>Pterygota</taxon>
        <taxon>Neoptera</taxon>
        <taxon>Paraneoptera</taxon>
        <taxon>Psocodea</taxon>
        <taxon>Troctomorpha</taxon>
        <taxon>Phthiraptera</taxon>
        <taxon>Anoplura</taxon>
        <taxon>Pediculidae</taxon>
        <taxon>Pediculus</taxon>
    </lineage>
</organism>
<gene>
    <name evidence="3" type="primary">8231755</name>
    <name evidence="2" type="ORF">Phum_PHUM523550</name>
</gene>
<keyword evidence="1" id="KW-1133">Transmembrane helix</keyword>
<sequence length="164" mass="18466">MVMEEIMATAILFPFCIVWTPIPCLTWIFPFIGHMGIGTSVGVIKDFAGSYYVGSDNMAFGKPTKYWQLDPFKALGGVEGWDKAINEASEIYKEKMHNLCCQNCHSFVATALNKVNYNNSKWNMVKLAFLIIVCGKYVNVAAAFKTLLPFIVLINIFIFLVIFL</sequence>
<dbReference type="EMBL" id="AAZO01006353">
    <property type="status" value="NOT_ANNOTATED_CDS"/>
    <property type="molecule type" value="Genomic_DNA"/>
</dbReference>
<dbReference type="AlphaFoldDB" id="E0VZ24"/>
<accession>E0VZ24</accession>
<reference evidence="2" key="2">
    <citation type="submission" date="2007-04" db="EMBL/GenBank/DDBJ databases">
        <title>The genome of the human body louse.</title>
        <authorList>
            <consortium name="The Human Body Louse Genome Consortium"/>
            <person name="Kirkness E."/>
            <person name="Walenz B."/>
            <person name="Hass B."/>
            <person name="Bruggner R."/>
            <person name="Strausberg R."/>
        </authorList>
    </citation>
    <scope>NUCLEOTIDE SEQUENCE</scope>
    <source>
        <strain evidence="2">USDA</strain>
    </source>
</reference>
<proteinExistence type="predicted"/>
<reference evidence="3" key="3">
    <citation type="submission" date="2020-05" db="UniProtKB">
        <authorList>
            <consortium name="EnsemblMetazoa"/>
        </authorList>
    </citation>
    <scope>IDENTIFICATION</scope>
    <source>
        <strain evidence="3">USDA</strain>
    </source>
</reference>
<dbReference type="KEGG" id="phu:Phum_PHUM523550"/>
<protein>
    <recommendedName>
        <fullName evidence="5">Transmembrane protein 222</fullName>
    </recommendedName>
</protein>
<evidence type="ECO:0000313" key="2">
    <source>
        <dbReference type="EMBL" id="EEB18630.1"/>
    </source>
</evidence>
<dbReference type="FunCoup" id="E0VZ24">
    <property type="interactions" value="801"/>
</dbReference>
<name>E0VZ24_PEDHC</name>
<evidence type="ECO:0008006" key="5">
    <source>
        <dbReference type="Google" id="ProtNLM"/>
    </source>
</evidence>
<reference evidence="2" key="1">
    <citation type="submission" date="2007-04" db="EMBL/GenBank/DDBJ databases">
        <title>Annotation of Pediculus humanus corporis strain USDA.</title>
        <authorList>
            <person name="Kirkness E."/>
            <person name="Hannick L."/>
            <person name="Hass B."/>
            <person name="Bruggner R."/>
            <person name="Lawson D."/>
            <person name="Bidwell S."/>
            <person name="Joardar V."/>
            <person name="Caler E."/>
            <person name="Walenz B."/>
            <person name="Inman J."/>
            <person name="Schobel S."/>
            <person name="Galinsky K."/>
            <person name="Amedeo P."/>
            <person name="Strausberg R."/>
        </authorList>
    </citation>
    <scope>NUCLEOTIDE SEQUENCE</scope>
    <source>
        <strain evidence="2">USDA</strain>
    </source>
</reference>
<dbReference type="HOGENOM" id="CLU_075672_1_1_1"/>
<evidence type="ECO:0000313" key="4">
    <source>
        <dbReference type="Proteomes" id="UP000009046"/>
    </source>
</evidence>
<feature type="transmembrane region" description="Helical" evidence="1">
    <location>
        <begin position="6"/>
        <end position="29"/>
    </location>
</feature>
<keyword evidence="4" id="KW-1185">Reference proteome</keyword>
<dbReference type="PANTHER" id="PTHR20921:SF0">
    <property type="entry name" value="TRANSMEMBRANE PROTEIN 222"/>
    <property type="match status" value="1"/>
</dbReference>
<evidence type="ECO:0000313" key="3">
    <source>
        <dbReference type="EnsemblMetazoa" id="PHUM523550-PA"/>
    </source>
</evidence>
<dbReference type="InParanoid" id="E0VZ24"/>